<dbReference type="SMART" id="SM00955">
    <property type="entry name" value="RNB"/>
    <property type="match status" value="1"/>
</dbReference>
<dbReference type="GO" id="GO:0000175">
    <property type="term" value="F:3'-5'-RNA exonuclease activity"/>
    <property type="evidence" value="ECO:0007669"/>
    <property type="project" value="TreeGrafter"/>
</dbReference>
<dbReference type="Pfam" id="PF00773">
    <property type="entry name" value="RNB"/>
    <property type="match status" value="1"/>
</dbReference>
<feature type="compositionally biased region" description="Acidic residues" evidence="2">
    <location>
        <begin position="117"/>
        <end position="128"/>
    </location>
</feature>
<feature type="region of interest" description="Disordered" evidence="2">
    <location>
        <begin position="1"/>
        <end position="32"/>
    </location>
</feature>
<organism evidence="4 5">
    <name type="scientific">Trypanosoma conorhini</name>
    <dbReference type="NCBI Taxonomy" id="83891"/>
    <lineage>
        <taxon>Eukaryota</taxon>
        <taxon>Discoba</taxon>
        <taxon>Euglenozoa</taxon>
        <taxon>Kinetoplastea</taxon>
        <taxon>Metakinetoplastina</taxon>
        <taxon>Trypanosomatida</taxon>
        <taxon>Trypanosomatidae</taxon>
        <taxon>Trypanosoma</taxon>
    </lineage>
</organism>
<dbReference type="InterPro" id="IPR012340">
    <property type="entry name" value="NA-bd_OB-fold"/>
</dbReference>
<dbReference type="GO" id="GO:0000932">
    <property type="term" value="C:P-body"/>
    <property type="evidence" value="ECO:0007669"/>
    <property type="project" value="TreeGrafter"/>
</dbReference>
<reference evidence="4 5" key="1">
    <citation type="journal article" date="2018" name="BMC Genomics">
        <title>Genomic comparison of Trypanosoma conorhini and Trypanosoma rangeli to Trypanosoma cruzi strains of high and low virulence.</title>
        <authorList>
            <person name="Bradwell K.R."/>
            <person name="Koparde V.N."/>
            <person name="Matveyev A.V."/>
            <person name="Serrano M.G."/>
            <person name="Alves J.M."/>
            <person name="Parikh H."/>
            <person name="Huang B."/>
            <person name="Lee V."/>
            <person name="Espinosa-Alvarez O."/>
            <person name="Ortiz P.A."/>
            <person name="Costa-Martins A.G."/>
            <person name="Teixeira M.M."/>
            <person name="Buck G.A."/>
        </authorList>
    </citation>
    <scope>NUCLEOTIDE SEQUENCE [LARGE SCALE GENOMIC DNA]</scope>
    <source>
        <strain evidence="4 5">025E</strain>
    </source>
</reference>
<dbReference type="Gene3D" id="2.40.50.690">
    <property type="match status" value="1"/>
</dbReference>
<evidence type="ECO:0000313" key="4">
    <source>
        <dbReference type="EMBL" id="RNF26845.1"/>
    </source>
</evidence>
<protein>
    <submittedName>
        <fullName evidence="4">Putative ribonuclease II-like protein</fullName>
    </submittedName>
</protein>
<feature type="domain" description="RNB" evidence="3">
    <location>
        <begin position="335"/>
        <end position="682"/>
    </location>
</feature>
<dbReference type="AlphaFoldDB" id="A0A3R7LGI1"/>
<dbReference type="Proteomes" id="UP000284403">
    <property type="component" value="Unassembled WGS sequence"/>
</dbReference>
<gene>
    <name evidence="4" type="ORF">Tco025E_00927</name>
</gene>
<sequence>MQAGAVSAAGGSPTQMGAPRPAAGAQLNAPSRAEPARAVMQYRLGSNADLEEKVRSGDVVIGRLRIFNWFAAGIAFVGSPLFPSDVVLKGMEDRKQALHGDIVAVQLSSEENWPALDNDDDDVEDDGQLDAGGHSRGGAKEVMPKKMDDGRSITRWVRDTTRPGESSPECRWAKRMSAPAVHDWGGKKPFGVVVAVLERSCPLFVVARLCDGALAPNEVVRSDRYYQFKCFDPLLPNIAVFGRDIPVPLHATLGASFFSLRLLTRGDGDFFWTSWRFLTGKIVKVLGEVDSVQANSFALCSACEINMSDFSEESYACVPETFAVPDKETLLRMGRRDLREEFVCSIDPATARDLDDALSITRTPGGYRVGVHIADVSYFVPAGSALDEEARERSTSVYLVEKVIPMLPRRLSEDYCSLNTGGDKFAFSCLFHLDHHGKVTSEWFGRSVIRNRCRLTYDDAQRILDGDATVFDTLDFGDAPRSQQLQDRVEVSVRTLFELASKLRMASLGRGRLTIGNMKVCYQFEDIANPTFPQGFGISRQIEANWLVEEFMLLANARVAEKIVEYMPDQALLRRHEPPDRKLVLALKAALAPLGLEMRGGSSKSLQELLESAKNAAFYDGLCVALKYVLRQAEYFVNGCEEMEACRGHYALAMPWYTHFTSPIRRYCDIIAHRQLLCALELEAIVKGSRAGKGGRRRAVQPGGVDVSQLSTRDYFYPVSEVEDIVARANAKKLKARQVSDASLGVFFCFYLKALRRVMGGGGSAGGPRFTPRVRAVVVRVVAKRNIFSLFAMEVAQEAQVSLNDKEQRFKRAKSVDDAAGDGGTKKENKRRPAEAEAAKAPNGLRINWGPHPLTGEEVVEEVLPMTAMTAVLTISKQKGYEELKMLVDPPWEREGDFPPIPKTLMSS</sequence>
<proteinExistence type="inferred from homology"/>
<feature type="region of interest" description="Disordered" evidence="2">
    <location>
        <begin position="109"/>
        <end position="145"/>
    </location>
</feature>
<dbReference type="PANTHER" id="PTHR23355:SF9">
    <property type="entry name" value="DIS3-LIKE EXONUCLEASE 2"/>
    <property type="match status" value="1"/>
</dbReference>
<dbReference type="PANTHER" id="PTHR23355">
    <property type="entry name" value="RIBONUCLEASE"/>
    <property type="match status" value="1"/>
</dbReference>
<dbReference type="GO" id="GO:0003723">
    <property type="term" value="F:RNA binding"/>
    <property type="evidence" value="ECO:0007669"/>
    <property type="project" value="InterPro"/>
</dbReference>
<feature type="region of interest" description="Disordered" evidence="2">
    <location>
        <begin position="812"/>
        <end position="850"/>
    </location>
</feature>
<keyword evidence="5" id="KW-1185">Reference proteome</keyword>
<feature type="compositionally biased region" description="Basic and acidic residues" evidence="2">
    <location>
        <begin position="824"/>
        <end position="838"/>
    </location>
</feature>
<evidence type="ECO:0000256" key="1">
    <source>
        <dbReference type="RuleBase" id="RU003901"/>
    </source>
</evidence>
<dbReference type="EMBL" id="MKKU01000025">
    <property type="protein sequence ID" value="RNF26845.1"/>
    <property type="molecule type" value="Genomic_DNA"/>
</dbReference>
<dbReference type="InterPro" id="IPR001900">
    <property type="entry name" value="RNase_II/R"/>
</dbReference>
<evidence type="ECO:0000256" key="2">
    <source>
        <dbReference type="SAM" id="MobiDB-lite"/>
    </source>
</evidence>
<accession>A0A3R7LGI1</accession>
<dbReference type="SUPFAM" id="SSF50249">
    <property type="entry name" value="Nucleic acid-binding proteins"/>
    <property type="match status" value="2"/>
</dbReference>
<dbReference type="InterPro" id="IPR022966">
    <property type="entry name" value="RNase_II/R_CS"/>
</dbReference>
<dbReference type="InterPro" id="IPR050180">
    <property type="entry name" value="RNR_Ribonuclease"/>
</dbReference>
<evidence type="ECO:0000313" key="5">
    <source>
        <dbReference type="Proteomes" id="UP000284403"/>
    </source>
</evidence>
<dbReference type="OrthoDB" id="372421at2759"/>
<dbReference type="PROSITE" id="PS01175">
    <property type="entry name" value="RIBONUCLEASE_II"/>
    <property type="match status" value="1"/>
</dbReference>
<name>A0A3R7LGI1_9TRYP</name>
<comment type="similarity">
    <text evidence="1">Belongs to the RNR ribonuclease family.</text>
</comment>
<evidence type="ECO:0000259" key="3">
    <source>
        <dbReference type="SMART" id="SM00955"/>
    </source>
</evidence>
<comment type="caution">
    <text evidence="4">The sequence shown here is derived from an EMBL/GenBank/DDBJ whole genome shotgun (WGS) entry which is preliminary data.</text>
</comment>
<dbReference type="GeneID" id="40314538"/>
<dbReference type="RefSeq" id="XP_029232051.1">
    <property type="nucleotide sequence ID" value="XM_029367866.1"/>
</dbReference>
<dbReference type="GO" id="GO:0006402">
    <property type="term" value="P:mRNA catabolic process"/>
    <property type="evidence" value="ECO:0007669"/>
    <property type="project" value="TreeGrafter"/>
</dbReference>